<dbReference type="SMART" id="SM00408">
    <property type="entry name" value="IGc2"/>
    <property type="match status" value="5"/>
</dbReference>
<evidence type="ECO:0000256" key="5">
    <source>
        <dbReference type="SAM" id="MobiDB-lite"/>
    </source>
</evidence>
<evidence type="ECO:0000313" key="8">
    <source>
        <dbReference type="EMBL" id="CAG5085000.1"/>
    </source>
</evidence>
<accession>A0ABN7RSD3</accession>
<feature type="domain" description="Immunoglobulin" evidence="7">
    <location>
        <begin position="1589"/>
        <end position="1668"/>
    </location>
</feature>
<keyword evidence="3" id="KW-0597">Phosphoprotein</keyword>
<dbReference type="PANTHER" id="PTHR35971">
    <property type="entry name" value="SI:DKEY-31G6.6"/>
    <property type="match status" value="1"/>
</dbReference>
<keyword evidence="4" id="KW-1015">Disulfide bond</keyword>
<feature type="region of interest" description="Disordered" evidence="5">
    <location>
        <begin position="274"/>
        <end position="384"/>
    </location>
</feature>
<evidence type="ECO:0000259" key="7">
    <source>
        <dbReference type="SMART" id="SM00409"/>
    </source>
</evidence>
<dbReference type="InterPro" id="IPR003598">
    <property type="entry name" value="Ig_sub2"/>
</dbReference>
<keyword evidence="2" id="KW-0963">Cytoplasm</keyword>
<dbReference type="InterPro" id="IPR052385">
    <property type="entry name" value="Obscurin/Obscurin-like_Reg"/>
</dbReference>
<feature type="compositionally biased region" description="Basic and acidic residues" evidence="5">
    <location>
        <begin position="791"/>
        <end position="808"/>
    </location>
</feature>
<dbReference type="SMART" id="SM00409">
    <property type="entry name" value="IG"/>
    <property type="match status" value="9"/>
</dbReference>
<feature type="compositionally biased region" description="Basic and acidic residues" evidence="5">
    <location>
        <begin position="357"/>
        <end position="372"/>
    </location>
</feature>
<feature type="compositionally biased region" description="Basic and acidic residues" evidence="5">
    <location>
        <begin position="818"/>
        <end position="830"/>
    </location>
</feature>
<dbReference type="Gene3D" id="2.60.40.10">
    <property type="entry name" value="Immunoglobulins"/>
    <property type="match status" value="13"/>
</dbReference>
<feature type="domain" description="Immunoglobulin subtype 2" evidence="6">
    <location>
        <begin position="1117"/>
        <end position="1183"/>
    </location>
</feature>
<evidence type="ECO:0000256" key="3">
    <source>
        <dbReference type="ARBA" id="ARBA00022553"/>
    </source>
</evidence>
<dbReference type="Proteomes" id="UP001158576">
    <property type="component" value="Chromosome PAR"/>
</dbReference>
<dbReference type="InterPro" id="IPR013783">
    <property type="entry name" value="Ig-like_fold"/>
</dbReference>
<feature type="region of interest" description="Disordered" evidence="5">
    <location>
        <begin position="712"/>
        <end position="886"/>
    </location>
</feature>
<dbReference type="CDD" id="cd00096">
    <property type="entry name" value="Ig"/>
    <property type="match status" value="2"/>
</dbReference>
<evidence type="ECO:0000256" key="2">
    <source>
        <dbReference type="ARBA" id="ARBA00022490"/>
    </source>
</evidence>
<feature type="domain" description="Immunoglobulin" evidence="7">
    <location>
        <begin position="1426"/>
        <end position="1506"/>
    </location>
</feature>
<dbReference type="SUPFAM" id="SSF48726">
    <property type="entry name" value="Immunoglobulin"/>
    <property type="match status" value="11"/>
</dbReference>
<dbReference type="InterPro" id="IPR036179">
    <property type="entry name" value="Ig-like_dom_sf"/>
</dbReference>
<dbReference type="PANTHER" id="PTHR35971:SF5">
    <property type="entry name" value="OBSCURIN LIKE CYTOSKELETAL ADAPTOR 1"/>
    <property type="match status" value="1"/>
</dbReference>
<protein>
    <submittedName>
        <fullName evidence="8">Oidioi.mRNA.OKI2018_I69.PAR.g10789.t2.cds</fullName>
    </submittedName>
</protein>
<evidence type="ECO:0000259" key="6">
    <source>
        <dbReference type="SMART" id="SM00408"/>
    </source>
</evidence>
<feature type="domain" description="Immunoglobulin subtype 2" evidence="6">
    <location>
        <begin position="651"/>
        <end position="718"/>
    </location>
</feature>
<name>A0ABN7RSD3_OIKDI</name>
<evidence type="ECO:0000256" key="1">
    <source>
        <dbReference type="ARBA" id="ARBA00004496"/>
    </source>
</evidence>
<evidence type="ECO:0000313" key="9">
    <source>
        <dbReference type="Proteomes" id="UP001158576"/>
    </source>
</evidence>
<proteinExistence type="predicted"/>
<feature type="domain" description="Immunoglobulin" evidence="7">
    <location>
        <begin position="161"/>
        <end position="244"/>
    </location>
</feature>
<feature type="compositionally biased region" description="Basic and acidic residues" evidence="5">
    <location>
        <begin position="320"/>
        <end position="331"/>
    </location>
</feature>
<feature type="domain" description="Immunoglobulin" evidence="7">
    <location>
        <begin position="892"/>
        <end position="991"/>
    </location>
</feature>
<keyword evidence="9" id="KW-1185">Reference proteome</keyword>
<feature type="compositionally biased region" description="Low complexity" evidence="5">
    <location>
        <begin position="290"/>
        <end position="302"/>
    </location>
</feature>
<feature type="domain" description="Immunoglobulin" evidence="7">
    <location>
        <begin position="644"/>
        <end position="725"/>
    </location>
</feature>
<feature type="domain" description="Immunoglobulin subtype 2" evidence="6">
    <location>
        <begin position="167"/>
        <end position="233"/>
    </location>
</feature>
<feature type="domain" description="Immunoglobulin" evidence="7">
    <location>
        <begin position="1001"/>
        <end position="1099"/>
    </location>
</feature>
<feature type="domain" description="Immunoglobulin subtype 2" evidence="6">
    <location>
        <begin position="450"/>
        <end position="520"/>
    </location>
</feature>
<comment type="subcellular location">
    <subcellularLocation>
        <location evidence="1">Cytoplasm</location>
    </subcellularLocation>
</comment>
<dbReference type="EMBL" id="OU015568">
    <property type="protein sequence ID" value="CAG5085000.1"/>
    <property type="molecule type" value="Genomic_DNA"/>
</dbReference>
<feature type="domain" description="Immunoglobulin" evidence="7">
    <location>
        <begin position="1111"/>
        <end position="1190"/>
    </location>
</feature>
<feature type="compositionally biased region" description="Basic and acidic residues" evidence="5">
    <location>
        <begin position="303"/>
        <end position="313"/>
    </location>
</feature>
<sequence length="1753" mass="193947">MDTTDFQQTLLDELEDLYSGEIGESSLPPLRYSTGSALSPIFSEGSGETSPITPIQVDAPIITRKFENTSCKAGERVVLEVEYIGNNVDVAWYRNGTALDASSGRAEVVNDIGYTALIISSADHLGSSGNYSVTLQNAAGSASNAADLTVEGSPPEVVERPEGGNYKIGSEVKLAGKVVGQPTPQVHWEFNSEEIIDTRFKMYQDAGYCCLEFESATAKDSGKYTMVAENELGEARWTVTINVSVDDRPTSASSQRSVDVITHQRLSQDGHVVVTNEEVEVDPSTRPATKKISPPIASPPASAKRETPPEKKKAAPKQLPKQEEKPEEMPKLKPIKTKPVEAAPPAEKIQLKPAGKGVKEQEEPLKFPELKKRASPTSPTSPDFIKFDKVEEEKKARKSTKKPLKLNIPGKEKRTSVNAARLSKPVELLTPLPDAGKPLFVIAPEDAEFTIGEAAEVKCRIAGDPKPEIQWYKGKWGKLSAVGRISIDFNVESGISTLNIKKIQKPDKGTYRCVAKNDKGEAEASFTLNVVEKAQVRESVDRFALKPKKPVVKDDMNEFDTVKMLRDVDPKEYEKYANHFGVKDFRHLLTTYEEVAANVESEEIDEVENLPTPESAISLVPEEEIWQKCIEAVGKEPVDILQDIRDVIAVAQGDAIFEAEIRINVPNVDVKWFKEDTQLEEGEKYHMSHDGESHSLVIKNVTEEDKGEYRIEAGPAKSTANLEVKGESRKPPQKQAKTPVKVSNRQSPVPKTEIKKEIQTAPPKTIVKQEVPPKPKVVEVPKPQSPVQIDEPAREEIPKPKEIKKVESARVPSPEPIIEIKKEKPVERVNRVSPEPEVLSETPQKSKERAKTPERPKTPVERPKTPPPPPRTPTPPPPTPPPGEPISFVKELKSTSAMLGTKFSFSSTTNYADLEATWYLNGEKIPIYKTMAEYYRTDQGQKFPFVAVKSKGNKHSLECDEAIERFAGTYTVEVSNEDGEKAKSEAQLKVLYEPPVFLKNLEDQHVDEGKKINFICRIDDPNQEVVWYFRDSSDRVTYINPRDKASSFNVQEDGKGGHSLSLTAKKFLEGEVTCRMDFGKSTGSQRDLLIATSAKLTVIANAPPPRFDSPLRDLVKNRRDRVEFECSVSDPDAPVVWFKGDRELRPAAEYDFESKGRARKLVIKNATFDDAGRYSCEMGEEKTSASLKVNELELKVIKSLANVECPLDGDAIFDTVLNSKNAEPLWKKDGAPLRESDDVEMLEEQVEGGIRYRLILRKQTVDDSGEITFSALGNQAKQKASLNVKDLPLGFTLNMDDQIVKPGETARFETNVTRRDAVARWTAGGKPVQNSAKFRVTSRGFTRKLTIEDCDGVKDNYEVVCTVEEAGETASTKANLKTTAPGFAKGIEAETHAEENDKCVFIDCEVGVPTTEVSWYYRGPAFANELSDAEFPINQTAELCCDVNFPELVVVWDKDGQEIQDGGKYKMGTDGYRRTLAIADADESDSGVYTATLKDGTKSSANVKVVAAPAMTYTPPPVYRGTVEGYELDNSWKKLSDTDRLSVKANGTNRKIEIRDVKASDAGEYCCATPDAKTFGRICVEAFKFVRALEDTEVGEKESAEFFVELSKPSRKVTWTLNGNKITSGGDSVLRNEGKILTCIMDNVSMDMAGTIAVEVEHIRCEAQLAVTKDIKFTSKLEDKFATEKEDVVYEISVSSVDAEVTWSADGEPIAQVDGKYTIQKDGRKRRLTVHNLTKNDAKSTLLTSTTSLLALL</sequence>
<organism evidence="8 9">
    <name type="scientific">Oikopleura dioica</name>
    <name type="common">Tunicate</name>
    <dbReference type="NCBI Taxonomy" id="34765"/>
    <lineage>
        <taxon>Eukaryota</taxon>
        <taxon>Metazoa</taxon>
        <taxon>Chordata</taxon>
        <taxon>Tunicata</taxon>
        <taxon>Appendicularia</taxon>
        <taxon>Copelata</taxon>
        <taxon>Oikopleuridae</taxon>
        <taxon>Oikopleura</taxon>
    </lineage>
</organism>
<reference evidence="8 9" key="1">
    <citation type="submission" date="2021-04" db="EMBL/GenBank/DDBJ databases">
        <authorList>
            <person name="Bliznina A."/>
        </authorList>
    </citation>
    <scope>NUCLEOTIDE SEQUENCE [LARGE SCALE GENOMIC DNA]</scope>
</reference>
<feature type="domain" description="Immunoglobulin subtype 2" evidence="6">
    <location>
        <begin position="1432"/>
        <end position="1496"/>
    </location>
</feature>
<dbReference type="Pfam" id="PF07679">
    <property type="entry name" value="I-set"/>
    <property type="match status" value="7"/>
</dbReference>
<feature type="domain" description="Immunoglobulin" evidence="7">
    <location>
        <begin position="66"/>
        <end position="151"/>
    </location>
</feature>
<dbReference type="InterPro" id="IPR003599">
    <property type="entry name" value="Ig_sub"/>
</dbReference>
<dbReference type="InterPro" id="IPR013098">
    <property type="entry name" value="Ig_I-set"/>
</dbReference>
<gene>
    <name evidence="8" type="ORF">OKIOD_LOCUS2347</name>
</gene>
<feature type="compositionally biased region" description="Pro residues" evidence="5">
    <location>
        <begin position="865"/>
        <end position="884"/>
    </location>
</feature>
<evidence type="ECO:0000256" key="4">
    <source>
        <dbReference type="ARBA" id="ARBA00023157"/>
    </source>
</evidence>
<feature type="compositionally biased region" description="Basic and acidic residues" evidence="5">
    <location>
        <begin position="844"/>
        <end position="864"/>
    </location>
</feature>
<feature type="domain" description="Immunoglobulin" evidence="7">
    <location>
        <begin position="444"/>
        <end position="531"/>
    </location>
</feature>